<reference evidence="9" key="3">
    <citation type="submission" date="2020-05" db="UniProtKB">
        <authorList>
            <consortium name="EnsemblMetazoa"/>
        </authorList>
    </citation>
    <scope>IDENTIFICATION</scope>
    <source>
        <strain evidence="9">Jacobina</strain>
    </source>
</reference>
<feature type="transmembrane region" description="Helical" evidence="6">
    <location>
        <begin position="27"/>
        <end position="45"/>
    </location>
</feature>
<reference evidence="10" key="1">
    <citation type="submission" date="2012-05" db="EMBL/GenBank/DDBJ databases">
        <title>Whole Genome Assembly of Lutzomyia longipalpis.</title>
        <authorList>
            <person name="Richards S."/>
            <person name="Qu C."/>
            <person name="Dillon R."/>
            <person name="Worley K."/>
            <person name="Scherer S."/>
            <person name="Batterton M."/>
            <person name="Taylor A."/>
            <person name="Hawes A."/>
            <person name="Hernandez B."/>
            <person name="Kovar C."/>
            <person name="Mandapat C."/>
            <person name="Pham C."/>
            <person name="Qu C."/>
            <person name="Jing C."/>
            <person name="Bess C."/>
            <person name="Bandaranaike D."/>
            <person name="Ngo D."/>
            <person name="Ongeri F."/>
            <person name="Arias F."/>
            <person name="Lara F."/>
            <person name="Weissenberger G."/>
            <person name="Kamau G."/>
            <person name="Han H."/>
            <person name="Shen H."/>
            <person name="Dinh H."/>
            <person name="Khalil I."/>
            <person name="Jones J."/>
            <person name="Shafer J."/>
            <person name="Jayaseelan J."/>
            <person name="Quiroz J."/>
            <person name="Blankenburg K."/>
            <person name="Nguyen L."/>
            <person name="Jackson L."/>
            <person name="Francisco L."/>
            <person name="Tang L.-Y."/>
            <person name="Pu L.-L."/>
            <person name="Perales L."/>
            <person name="Lorensuhewa L."/>
            <person name="Munidasa M."/>
            <person name="Coyle M."/>
            <person name="Taylor M."/>
            <person name="Puazo M."/>
            <person name="Firestine M."/>
            <person name="Scheel M."/>
            <person name="Javaid M."/>
            <person name="Wang M."/>
            <person name="Li M."/>
            <person name="Tabassum N."/>
            <person name="Saada N."/>
            <person name="Osuji N."/>
            <person name="Aqrawi P."/>
            <person name="Fu Q."/>
            <person name="Thornton R."/>
            <person name="Raj R."/>
            <person name="Goodspeed R."/>
            <person name="Mata R."/>
            <person name="Najjar R."/>
            <person name="Gubbala S."/>
            <person name="Lee S."/>
            <person name="Denson S."/>
            <person name="Patil S."/>
            <person name="Macmil S."/>
            <person name="Qi S."/>
            <person name="Matskevitch T."/>
            <person name="Palculict T."/>
            <person name="Mathew T."/>
            <person name="Vee V."/>
            <person name="Velamala V."/>
            <person name="Korchina V."/>
            <person name="Cai W."/>
            <person name="Liu W."/>
            <person name="Dai W."/>
            <person name="Zou X."/>
            <person name="Zhu Y."/>
            <person name="Zhang Y."/>
            <person name="Wu Y.-Q."/>
            <person name="Xin Y."/>
            <person name="Nazarath L."/>
            <person name="Kovar C."/>
            <person name="Han Y."/>
            <person name="Muzny D."/>
            <person name="Gibbs R."/>
        </authorList>
    </citation>
    <scope>NUCLEOTIDE SEQUENCE [LARGE SCALE GENOMIC DNA]</scope>
    <source>
        <strain evidence="10">Jacobina</strain>
    </source>
</reference>
<dbReference type="EnsemblMetazoa" id="LLOJ004463-RA">
    <property type="protein sequence ID" value="LLOJ004463-PA"/>
    <property type="gene ID" value="LLOJ004463"/>
</dbReference>
<dbReference type="PROSITE" id="PS51503">
    <property type="entry name" value="HIG1"/>
    <property type="match status" value="1"/>
</dbReference>
<proteinExistence type="predicted"/>
<protein>
    <submittedName>
        <fullName evidence="8">Putative hig1 domain family member 1a</fullName>
    </submittedName>
</protein>
<dbReference type="Gene3D" id="6.10.140.1320">
    <property type="match status" value="2"/>
</dbReference>
<comment type="subcellular location">
    <subcellularLocation>
        <location evidence="1">Mitochondrion membrane</location>
    </subcellularLocation>
</comment>
<feature type="transmembrane region" description="Helical" evidence="6">
    <location>
        <begin position="135"/>
        <end position="158"/>
    </location>
</feature>
<dbReference type="Proteomes" id="UP000092461">
    <property type="component" value="Unassembled WGS sequence"/>
</dbReference>
<dbReference type="VEuPathDB" id="VectorBase:LLONM1_004324"/>
<sequence length="178" mass="19309">MPESKQIVDYGDESHGSKLARKAKEAPFMPIGIVGFLAAIGIGAYKYKHRGSMSTSVFLMQLRVAAQGTVEVPAQFPRMPESKQIVDYGDESHGSKLARKAKEAPFMPIGIVGFLAAIGIGAYKYKHRGSMSTSVFLMQLRVAAQGTVVGALTIGLAYTMTREYLLPLLDSKPKEDPK</sequence>
<evidence type="ECO:0000256" key="1">
    <source>
        <dbReference type="ARBA" id="ARBA00004325"/>
    </source>
</evidence>
<evidence type="ECO:0000256" key="5">
    <source>
        <dbReference type="ARBA" id="ARBA00023136"/>
    </source>
</evidence>
<keyword evidence="3 6" id="KW-1133">Transmembrane helix</keyword>
<feature type="transmembrane region" description="Helical" evidence="6">
    <location>
        <begin position="104"/>
        <end position="123"/>
    </location>
</feature>
<keyword evidence="5 6" id="KW-0472">Membrane</keyword>
<dbReference type="Pfam" id="PF04588">
    <property type="entry name" value="HIG_1_N"/>
    <property type="match status" value="2"/>
</dbReference>
<feature type="domain" description="HIG1" evidence="7">
    <location>
        <begin position="78"/>
        <end position="170"/>
    </location>
</feature>
<dbReference type="GO" id="GO:0031966">
    <property type="term" value="C:mitochondrial membrane"/>
    <property type="evidence" value="ECO:0007669"/>
    <property type="project" value="UniProtKB-SubCell"/>
</dbReference>
<dbReference type="PANTHER" id="PTHR12297">
    <property type="entry name" value="HYPOXIA-INDUCBILE GENE 1 HIG1 -RELATED"/>
    <property type="match status" value="1"/>
</dbReference>
<evidence type="ECO:0000259" key="7">
    <source>
        <dbReference type="PROSITE" id="PS51503"/>
    </source>
</evidence>
<dbReference type="GO" id="GO:0097250">
    <property type="term" value="P:mitochondrial respirasome assembly"/>
    <property type="evidence" value="ECO:0007669"/>
    <property type="project" value="TreeGrafter"/>
</dbReference>
<accession>A0A1B0CJ30</accession>
<evidence type="ECO:0000256" key="3">
    <source>
        <dbReference type="ARBA" id="ARBA00022989"/>
    </source>
</evidence>
<dbReference type="VEuPathDB" id="VectorBase:LLOJ004463"/>
<keyword evidence="4" id="KW-0496">Mitochondrion</keyword>
<organism evidence="9 10">
    <name type="scientific">Lutzomyia longipalpis</name>
    <name type="common">Sand fly</name>
    <dbReference type="NCBI Taxonomy" id="7200"/>
    <lineage>
        <taxon>Eukaryota</taxon>
        <taxon>Metazoa</taxon>
        <taxon>Ecdysozoa</taxon>
        <taxon>Arthropoda</taxon>
        <taxon>Hexapoda</taxon>
        <taxon>Insecta</taxon>
        <taxon>Pterygota</taxon>
        <taxon>Neoptera</taxon>
        <taxon>Endopterygota</taxon>
        <taxon>Diptera</taxon>
        <taxon>Nematocera</taxon>
        <taxon>Psychodoidea</taxon>
        <taxon>Psychodidae</taxon>
        <taxon>Lutzomyia</taxon>
        <taxon>Lutzomyia</taxon>
    </lineage>
</organism>
<evidence type="ECO:0000256" key="2">
    <source>
        <dbReference type="ARBA" id="ARBA00022692"/>
    </source>
</evidence>
<dbReference type="EMBL" id="AJWK01013987">
    <property type="status" value="NOT_ANNOTATED_CDS"/>
    <property type="molecule type" value="Genomic_DNA"/>
</dbReference>
<keyword evidence="2 6" id="KW-0812">Transmembrane</keyword>
<evidence type="ECO:0000256" key="6">
    <source>
        <dbReference type="SAM" id="Phobius"/>
    </source>
</evidence>
<dbReference type="AlphaFoldDB" id="A0A1B0CJ30"/>
<reference evidence="8" key="2">
    <citation type="journal article" date="2020" name="BMC">
        <title>Leishmania infection induces a limited differential gene expression in the sand fly midgut.</title>
        <authorList>
            <person name="Coutinho-Abreu I.V."/>
            <person name="Serafim T.D."/>
            <person name="Meneses C."/>
            <person name="Kamhawi S."/>
            <person name="Oliveira F."/>
            <person name="Valenzuela J.G."/>
        </authorList>
    </citation>
    <scope>NUCLEOTIDE SEQUENCE</scope>
    <source>
        <strain evidence="8">Jacobina</strain>
        <tissue evidence="8">Midgut</tissue>
    </source>
</reference>
<evidence type="ECO:0000313" key="8">
    <source>
        <dbReference type="EMBL" id="MBC1172420.1"/>
    </source>
</evidence>
<dbReference type="EMBL" id="GITU01003717">
    <property type="protein sequence ID" value="MBC1172420.1"/>
    <property type="molecule type" value="Transcribed_RNA"/>
</dbReference>
<dbReference type="InterPro" id="IPR007667">
    <property type="entry name" value="Hypoxia_induced_domain"/>
</dbReference>
<evidence type="ECO:0000256" key="4">
    <source>
        <dbReference type="ARBA" id="ARBA00023128"/>
    </source>
</evidence>
<name>A0A1B0CJ30_LUTLO</name>
<keyword evidence="10" id="KW-1185">Reference proteome</keyword>
<dbReference type="InterPro" id="IPR050355">
    <property type="entry name" value="RCF1"/>
</dbReference>
<evidence type="ECO:0000313" key="9">
    <source>
        <dbReference type="EnsemblMetazoa" id="LLOJ004463-PA"/>
    </source>
</evidence>
<evidence type="ECO:0000313" key="10">
    <source>
        <dbReference type="Proteomes" id="UP000092461"/>
    </source>
</evidence>
<dbReference type="EMBL" id="AJWK01013988">
    <property type="status" value="NOT_ANNOTATED_CDS"/>
    <property type="molecule type" value="Genomic_DNA"/>
</dbReference>
<dbReference type="PANTHER" id="PTHR12297:SF3">
    <property type="entry name" value="HIG1 DOMAIN FAMILY MEMBER 1A"/>
    <property type="match status" value="1"/>
</dbReference>